<dbReference type="EMBL" id="QSJG01000009">
    <property type="protein sequence ID" value="RHD55400.1"/>
    <property type="molecule type" value="Genomic_DNA"/>
</dbReference>
<sequence>MFYLFCLLFALVLTFSFGLLLLFLFGGKKKKVTKRKTAVCSFGPAAKLRSSEAQELASLKQPALLFAVLCFSAFRSETEDGIFCAGWSLFAFGEIAVGSFCFFIL</sequence>
<comment type="caution">
    <text evidence="1">The sequence shown here is derived from an EMBL/GenBank/DDBJ whole genome shotgun (WGS) entry which is preliminary data.</text>
</comment>
<organism evidence="1 2">
    <name type="scientific">Phocaeicola plebeius</name>
    <dbReference type="NCBI Taxonomy" id="310297"/>
    <lineage>
        <taxon>Bacteria</taxon>
        <taxon>Pseudomonadati</taxon>
        <taxon>Bacteroidota</taxon>
        <taxon>Bacteroidia</taxon>
        <taxon>Bacteroidales</taxon>
        <taxon>Bacteroidaceae</taxon>
        <taxon>Phocaeicola</taxon>
    </lineage>
</organism>
<proteinExistence type="predicted"/>
<dbReference type="RefSeq" id="WP_118164269.1">
    <property type="nucleotide sequence ID" value="NZ_JAQEYB010000007.1"/>
</dbReference>
<dbReference type="AlphaFoldDB" id="A0A414FW11"/>
<evidence type="ECO:0000313" key="2">
    <source>
        <dbReference type="Proteomes" id="UP000284361"/>
    </source>
</evidence>
<name>A0A414FW11_9BACT</name>
<reference evidence="1 2" key="1">
    <citation type="submission" date="2018-08" db="EMBL/GenBank/DDBJ databases">
        <title>A genome reference for cultivated species of the human gut microbiota.</title>
        <authorList>
            <person name="Zou Y."/>
            <person name="Xue W."/>
            <person name="Luo G."/>
        </authorList>
    </citation>
    <scope>NUCLEOTIDE SEQUENCE [LARGE SCALE GENOMIC DNA]</scope>
    <source>
        <strain evidence="1 2">AM31-10</strain>
    </source>
</reference>
<gene>
    <name evidence="1" type="ORF">DW789_06155</name>
</gene>
<dbReference type="Proteomes" id="UP000284361">
    <property type="component" value="Unassembled WGS sequence"/>
</dbReference>
<evidence type="ECO:0000313" key="1">
    <source>
        <dbReference type="EMBL" id="RHD55400.1"/>
    </source>
</evidence>
<protein>
    <submittedName>
        <fullName evidence="1">Uncharacterized protein</fullName>
    </submittedName>
</protein>
<accession>A0A414FW11</accession>